<evidence type="ECO:0000256" key="2">
    <source>
        <dbReference type="ARBA" id="ARBA00007935"/>
    </source>
</evidence>
<dbReference type="Gene3D" id="1.10.3470.10">
    <property type="entry name" value="ABC transporter involved in vitamin B12 uptake, BtuC"/>
    <property type="match status" value="1"/>
</dbReference>
<dbReference type="PANTHER" id="PTHR30472:SF25">
    <property type="entry name" value="ABC TRANSPORTER PERMEASE PROTEIN MJ0876-RELATED"/>
    <property type="match status" value="1"/>
</dbReference>
<feature type="transmembrane region" description="Helical" evidence="9">
    <location>
        <begin position="94"/>
        <end position="115"/>
    </location>
</feature>
<feature type="transmembrane region" description="Helical" evidence="9">
    <location>
        <begin position="178"/>
        <end position="198"/>
    </location>
</feature>
<keyword evidence="4" id="KW-1003">Cell membrane</keyword>
<evidence type="ECO:0000256" key="5">
    <source>
        <dbReference type="ARBA" id="ARBA00022692"/>
    </source>
</evidence>
<comment type="subcellular location">
    <subcellularLocation>
        <location evidence="1">Cell membrane</location>
        <topology evidence="1">Multi-pass membrane protein</topology>
    </subcellularLocation>
</comment>
<evidence type="ECO:0000313" key="11">
    <source>
        <dbReference type="Proteomes" id="UP000552709"/>
    </source>
</evidence>
<evidence type="ECO:0000256" key="1">
    <source>
        <dbReference type="ARBA" id="ARBA00004651"/>
    </source>
</evidence>
<feature type="region of interest" description="Disordered" evidence="8">
    <location>
        <begin position="1"/>
        <end position="21"/>
    </location>
</feature>
<feature type="transmembrane region" description="Helical" evidence="9">
    <location>
        <begin position="332"/>
        <end position="351"/>
    </location>
</feature>
<dbReference type="AlphaFoldDB" id="A0A7W8K1C4"/>
<dbReference type="InterPro" id="IPR000522">
    <property type="entry name" value="ABC_transptr_permease_BtuC"/>
</dbReference>
<dbReference type="Pfam" id="PF01032">
    <property type="entry name" value="FecCD"/>
    <property type="match status" value="1"/>
</dbReference>
<comment type="similarity">
    <text evidence="2">Belongs to the binding-protein-dependent transport system permease family. FecCD subfamily.</text>
</comment>
<keyword evidence="6 9" id="KW-1133">Transmembrane helix</keyword>
<evidence type="ECO:0000256" key="4">
    <source>
        <dbReference type="ARBA" id="ARBA00022475"/>
    </source>
</evidence>
<dbReference type="GO" id="GO:0005886">
    <property type="term" value="C:plasma membrane"/>
    <property type="evidence" value="ECO:0007669"/>
    <property type="project" value="UniProtKB-SubCell"/>
</dbReference>
<evidence type="ECO:0000256" key="9">
    <source>
        <dbReference type="SAM" id="Phobius"/>
    </source>
</evidence>
<feature type="transmembrane region" description="Helical" evidence="9">
    <location>
        <begin position="305"/>
        <end position="325"/>
    </location>
</feature>
<dbReference type="CDD" id="cd06550">
    <property type="entry name" value="TM_ABC_iron-siderophores_like"/>
    <property type="match status" value="1"/>
</dbReference>
<organism evidence="10 11">
    <name type="scientific">Deinococcus humi</name>
    <dbReference type="NCBI Taxonomy" id="662880"/>
    <lineage>
        <taxon>Bacteria</taxon>
        <taxon>Thermotogati</taxon>
        <taxon>Deinococcota</taxon>
        <taxon>Deinococci</taxon>
        <taxon>Deinococcales</taxon>
        <taxon>Deinococcaceae</taxon>
        <taxon>Deinococcus</taxon>
    </lineage>
</organism>
<dbReference type="Proteomes" id="UP000552709">
    <property type="component" value="Unassembled WGS sequence"/>
</dbReference>
<proteinExistence type="inferred from homology"/>
<feature type="transmembrane region" description="Helical" evidence="9">
    <location>
        <begin position="147"/>
        <end position="166"/>
    </location>
</feature>
<accession>A0A7W8K1C4</accession>
<keyword evidence="7 9" id="KW-0472">Membrane</keyword>
<evidence type="ECO:0000256" key="7">
    <source>
        <dbReference type="ARBA" id="ARBA00023136"/>
    </source>
</evidence>
<reference evidence="10 11" key="1">
    <citation type="submission" date="2020-08" db="EMBL/GenBank/DDBJ databases">
        <title>Genomic Encyclopedia of Type Strains, Phase IV (KMG-IV): sequencing the most valuable type-strain genomes for metagenomic binning, comparative biology and taxonomic classification.</title>
        <authorList>
            <person name="Goeker M."/>
        </authorList>
    </citation>
    <scope>NUCLEOTIDE SEQUENCE [LARGE SCALE GENOMIC DNA]</scope>
    <source>
        <strain evidence="10 11">DSM 27939</strain>
    </source>
</reference>
<keyword evidence="11" id="KW-1185">Reference proteome</keyword>
<feature type="transmembrane region" description="Helical" evidence="9">
    <location>
        <begin position="122"/>
        <end position="141"/>
    </location>
</feature>
<dbReference type="InterPro" id="IPR037294">
    <property type="entry name" value="ABC_BtuC-like"/>
</dbReference>
<protein>
    <submittedName>
        <fullName evidence="10">Iron complex transport system permease protein</fullName>
    </submittedName>
</protein>
<dbReference type="PANTHER" id="PTHR30472">
    <property type="entry name" value="FERRIC ENTEROBACTIN TRANSPORT SYSTEM PERMEASE PROTEIN"/>
    <property type="match status" value="1"/>
</dbReference>
<dbReference type="RefSeq" id="WP_184136949.1">
    <property type="nucleotide sequence ID" value="NZ_JACHFL010000018.1"/>
</dbReference>
<evidence type="ECO:0000313" key="10">
    <source>
        <dbReference type="EMBL" id="MBB5365454.1"/>
    </source>
</evidence>
<keyword evidence="3" id="KW-0813">Transport</keyword>
<dbReference type="EMBL" id="JACHFL010000018">
    <property type="protein sequence ID" value="MBB5365454.1"/>
    <property type="molecule type" value="Genomic_DNA"/>
</dbReference>
<dbReference type="GO" id="GO:0033214">
    <property type="term" value="P:siderophore-iron import into cell"/>
    <property type="evidence" value="ECO:0007669"/>
    <property type="project" value="TreeGrafter"/>
</dbReference>
<dbReference type="SUPFAM" id="SSF81345">
    <property type="entry name" value="ABC transporter involved in vitamin B12 uptake, BtuC"/>
    <property type="match status" value="1"/>
</dbReference>
<comment type="caution">
    <text evidence="10">The sequence shown here is derived from an EMBL/GenBank/DDBJ whole genome shotgun (WGS) entry which is preliminary data.</text>
</comment>
<evidence type="ECO:0000256" key="8">
    <source>
        <dbReference type="SAM" id="MobiDB-lite"/>
    </source>
</evidence>
<evidence type="ECO:0000256" key="6">
    <source>
        <dbReference type="ARBA" id="ARBA00022989"/>
    </source>
</evidence>
<feature type="transmembrane region" description="Helical" evidence="9">
    <location>
        <begin position="266"/>
        <end position="293"/>
    </location>
</feature>
<dbReference type="FunFam" id="1.10.3470.10:FF:000001">
    <property type="entry name" value="Vitamin B12 ABC transporter permease BtuC"/>
    <property type="match status" value="1"/>
</dbReference>
<evidence type="ECO:0000256" key="3">
    <source>
        <dbReference type="ARBA" id="ARBA00022448"/>
    </source>
</evidence>
<keyword evidence="5 9" id="KW-0812">Transmembrane</keyword>
<feature type="transmembrane region" description="Helical" evidence="9">
    <location>
        <begin position="226"/>
        <end position="245"/>
    </location>
</feature>
<gene>
    <name evidence="10" type="ORF">HNQ08_004575</name>
</gene>
<dbReference type="GO" id="GO:0022857">
    <property type="term" value="F:transmembrane transporter activity"/>
    <property type="evidence" value="ECO:0007669"/>
    <property type="project" value="InterPro"/>
</dbReference>
<sequence length="357" mass="37296">MNSDPPQEAPLPERLRSTGPVSVPISRPRQVWPRTLLLLALLLSAIVLGTGLGSVNIPPGEVLGALWRGLASQFNGAELVSNDVIVWQIRLPRVMMGVLVGASLSVCGGAFQGVFRNPLADPYLLGVASGSALGATLAIVLEWPRALIPVSALVVALLAVAATLSLAREGRRFPPTRLILAGVVVGSVLSAGTTALILRGEDRARQVLAYTLGDLGFSGWRDVLTVLPYAALGCGALLLLARALDTLQLGDLTARSLGVPVERLRLIVVIAASVATAGAVAYVGVIGFVGLIVPHMVRLAFGASHRVLLPLSALLGGALLVYADLLARTSPLSQVGIVTTLLGGPFFLWLLRREKEL</sequence>
<feature type="transmembrane region" description="Helical" evidence="9">
    <location>
        <begin position="36"/>
        <end position="57"/>
    </location>
</feature>
<name>A0A7W8K1C4_9DEIO</name>